<accession>A0A9W8HEQ2</accession>
<dbReference type="PROSITE" id="PS00135">
    <property type="entry name" value="TRYPSIN_SER"/>
    <property type="match status" value="1"/>
</dbReference>
<dbReference type="GO" id="GO:0006508">
    <property type="term" value="P:proteolysis"/>
    <property type="evidence" value="ECO:0007669"/>
    <property type="project" value="UniProtKB-KW"/>
</dbReference>
<evidence type="ECO:0000259" key="8">
    <source>
        <dbReference type="PROSITE" id="PS50240"/>
    </source>
</evidence>
<dbReference type="GO" id="GO:0004252">
    <property type="term" value="F:serine-type endopeptidase activity"/>
    <property type="evidence" value="ECO:0007669"/>
    <property type="project" value="InterPro"/>
</dbReference>
<evidence type="ECO:0000256" key="5">
    <source>
        <dbReference type="ARBA" id="ARBA00023157"/>
    </source>
</evidence>
<dbReference type="Proteomes" id="UP001140172">
    <property type="component" value="Unassembled WGS sequence"/>
</dbReference>
<keyword evidence="4 6" id="KW-0720">Serine protease</keyword>
<dbReference type="CDD" id="cd00190">
    <property type="entry name" value="Tryp_SPc"/>
    <property type="match status" value="1"/>
</dbReference>
<dbReference type="EMBL" id="JANBUM010000133">
    <property type="protein sequence ID" value="KAJ2783730.1"/>
    <property type="molecule type" value="Genomic_DNA"/>
</dbReference>
<proteinExistence type="inferred from homology"/>
<dbReference type="Gene3D" id="2.40.10.10">
    <property type="entry name" value="Trypsin-like serine proteases"/>
    <property type="match status" value="1"/>
</dbReference>
<feature type="domain" description="Peptidase S1" evidence="8">
    <location>
        <begin position="34"/>
        <end position="271"/>
    </location>
</feature>
<keyword evidence="3 6" id="KW-0378">Hydrolase</keyword>
<evidence type="ECO:0000256" key="2">
    <source>
        <dbReference type="ARBA" id="ARBA00022670"/>
    </source>
</evidence>
<gene>
    <name evidence="9" type="ORF">GGI15_002480</name>
</gene>
<evidence type="ECO:0000256" key="6">
    <source>
        <dbReference type="RuleBase" id="RU363034"/>
    </source>
</evidence>
<dbReference type="SMART" id="SM00020">
    <property type="entry name" value="Tryp_SPc"/>
    <property type="match status" value="1"/>
</dbReference>
<protein>
    <recommendedName>
        <fullName evidence="8">Peptidase S1 domain-containing protein</fullName>
    </recommendedName>
</protein>
<dbReference type="InterPro" id="IPR050430">
    <property type="entry name" value="Peptidase_S1"/>
</dbReference>
<dbReference type="PRINTS" id="PR00722">
    <property type="entry name" value="CHYMOTRYPSIN"/>
</dbReference>
<dbReference type="PANTHER" id="PTHR24276:SF91">
    <property type="entry name" value="AT26814P-RELATED"/>
    <property type="match status" value="1"/>
</dbReference>
<dbReference type="PANTHER" id="PTHR24276">
    <property type="entry name" value="POLYSERASE-RELATED"/>
    <property type="match status" value="1"/>
</dbReference>
<feature type="chain" id="PRO_5040874932" description="Peptidase S1 domain-containing protein" evidence="7">
    <location>
        <begin position="18"/>
        <end position="285"/>
    </location>
</feature>
<dbReference type="FunFam" id="2.40.10.10:FF:000073">
    <property type="entry name" value="Trypsin alpha"/>
    <property type="match status" value="1"/>
</dbReference>
<keyword evidence="5" id="KW-1015">Disulfide bond</keyword>
<comment type="similarity">
    <text evidence="1">Belongs to the peptidase S1 family.</text>
</comment>
<dbReference type="PROSITE" id="PS50240">
    <property type="entry name" value="TRYPSIN_DOM"/>
    <property type="match status" value="1"/>
</dbReference>
<dbReference type="InterPro" id="IPR018114">
    <property type="entry name" value="TRYPSIN_HIS"/>
</dbReference>
<evidence type="ECO:0000313" key="9">
    <source>
        <dbReference type="EMBL" id="KAJ2783730.1"/>
    </source>
</evidence>
<dbReference type="InterPro" id="IPR033116">
    <property type="entry name" value="TRYPSIN_SER"/>
</dbReference>
<dbReference type="InterPro" id="IPR001314">
    <property type="entry name" value="Peptidase_S1A"/>
</dbReference>
<comment type="caution">
    <text evidence="9">The sequence shown here is derived from an EMBL/GenBank/DDBJ whole genome shotgun (WGS) entry which is preliminary data.</text>
</comment>
<evidence type="ECO:0000256" key="1">
    <source>
        <dbReference type="ARBA" id="ARBA00007664"/>
    </source>
</evidence>
<dbReference type="InterPro" id="IPR001254">
    <property type="entry name" value="Trypsin_dom"/>
</dbReference>
<dbReference type="PROSITE" id="PS00134">
    <property type="entry name" value="TRYPSIN_HIS"/>
    <property type="match status" value="1"/>
</dbReference>
<keyword evidence="7" id="KW-0732">Signal</keyword>
<organism evidence="9 10">
    <name type="scientific">Coemansia interrupta</name>
    <dbReference type="NCBI Taxonomy" id="1126814"/>
    <lineage>
        <taxon>Eukaryota</taxon>
        <taxon>Fungi</taxon>
        <taxon>Fungi incertae sedis</taxon>
        <taxon>Zoopagomycota</taxon>
        <taxon>Kickxellomycotina</taxon>
        <taxon>Kickxellomycetes</taxon>
        <taxon>Kickxellales</taxon>
        <taxon>Kickxellaceae</taxon>
        <taxon>Coemansia</taxon>
    </lineage>
</organism>
<name>A0A9W8HEQ2_9FUNG</name>
<dbReference type="AlphaFoldDB" id="A0A9W8HEQ2"/>
<feature type="signal peptide" evidence="7">
    <location>
        <begin position="1"/>
        <end position="17"/>
    </location>
</feature>
<evidence type="ECO:0000256" key="4">
    <source>
        <dbReference type="ARBA" id="ARBA00022825"/>
    </source>
</evidence>
<dbReference type="InterPro" id="IPR009003">
    <property type="entry name" value="Peptidase_S1_PA"/>
</dbReference>
<keyword evidence="10" id="KW-1185">Reference proteome</keyword>
<keyword evidence="2 6" id="KW-0645">Protease</keyword>
<dbReference type="OrthoDB" id="6380398at2759"/>
<evidence type="ECO:0000256" key="3">
    <source>
        <dbReference type="ARBA" id="ARBA00022801"/>
    </source>
</evidence>
<evidence type="ECO:0000313" key="10">
    <source>
        <dbReference type="Proteomes" id="UP001140172"/>
    </source>
</evidence>
<evidence type="ECO:0000256" key="7">
    <source>
        <dbReference type="SAM" id="SignalP"/>
    </source>
</evidence>
<dbReference type="SUPFAM" id="SSF50494">
    <property type="entry name" value="Trypsin-like serine proteases"/>
    <property type="match status" value="1"/>
</dbReference>
<dbReference type="InterPro" id="IPR043504">
    <property type="entry name" value="Peptidase_S1_PA_chymotrypsin"/>
</dbReference>
<dbReference type="Pfam" id="PF00089">
    <property type="entry name" value="Trypsin"/>
    <property type="match status" value="1"/>
</dbReference>
<reference evidence="9" key="1">
    <citation type="submission" date="2022-07" db="EMBL/GenBank/DDBJ databases">
        <title>Phylogenomic reconstructions and comparative analyses of Kickxellomycotina fungi.</title>
        <authorList>
            <person name="Reynolds N.K."/>
            <person name="Stajich J.E."/>
            <person name="Barry K."/>
            <person name="Grigoriev I.V."/>
            <person name="Crous P."/>
            <person name="Smith M.E."/>
        </authorList>
    </citation>
    <scope>NUCLEOTIDE SEQUENCE</scope>
    <source>
        <strain evidence="9">BCRC 34489</strain>
    </source>
</reference>
<sequence length="285" mass="29519">MAAVLIVSVSLLPGADALPSNPFKRHGGSLLPRILGGSDANKKDYPFIVYMSNSADSSYCGGSIISDQWILTAAHCIKSASAGDIKVYIGKADYNPDPSKAVSVAEVHNHPQYDDSTMVNDISLLRLSSSISESNAATIDIDTSTVGDGTTVTALGWGYTSETDTTPSTSLKKVDLTTLSQAQCGSKDTKFTGNDGERICVASDNGKATCPGDSGGPLIRKVGGKNKLVGITSFGTAGPGQAVTVNCGGAGMVSLFTHASYFKTFIDTTTGGLRSIESTKDGNER</sequence>